<feature type="region of interest" description="Disordered" evidence="2">
    <location>
        <begin position="1"/>
        <end position="88"/>
    </location>
</feature>
<dbReference type="Gene3D" id="3.60.10.10">
    <property type="entry name" value="Endonuclease/exonuclease/phosphatase"/>
    <property type="match status" value="1"/>
</dbReference>
<dbReference type="GO" id="GO:0005524">
    <property type="term" value="F:ATP binding"/>
    <property type="evidence" value="ECO:0007669"/>
    <property type="project" value="UniProtKB-KW"/>
</dbReference>
<sequence length="2034" mass="232724">MRKRKSVTGNAQRKKDAERKRQKRQKSCPQPPPVEALSESSAPQGDVGVAAPGSECGSIGLPPSTLKPLARVQASPSEKMHSTAPRLAPPRGRRLIAQKRKVASPDSPAWVCTPARVPESDIWMMSDSAGQAQLIPPKGEMVSKALKKDVGPREGGQQNIHGPVVCVPSNLKKTTSLPLNANENLLLRVKLKRRLSYKGYYEYQFVNPSHIKAALNYLKENNQWYKNVEIKSRWEEEYDPSLFSQSEVENEELIEQPVDVNQEVITDTCLQPVDIAQEVLDHYFDDVYNIAPGEGQNPVRILQEDGNEAKTFPHLFPTGKFSWNERRDVKISLSRYFNNRLMNADNRFAKDTNYIFFCQYLSELKQVIDKTQISIRKSLSKFDGKTPVTAEMLQNPEILSKLLKNDEAMRFMAPIRGTPAYWSLTQKDLFAMLRQLGIPTWFCSFSAAEFRWNEIVGSILHQRNDERKPTDLDWSDKSDILRSNPVTVARMFEHRFHIFQKDVIMSPAEPIGKIIDFFVRVEFQQRGSPHMHCLYWVENAPKLDEDSEETICNFIDKYITCAVPSEDDDPQLRQIVLDVQQHSKSHSKSCRKKGTDCRFNFPRPPSERTFISRNQDENIEDSNHKSLNSSLAKDVLLKVWNEVLEDVNANKTTEEIFSKINLTQDVYESAHRIVASKVTTILKRNPIDMWTNQYNPCLLKCWDANMDIQYVLDPFSCIVYIASYISKGEREIGMLLKQTQIEATEGNLSARDTIKRVGSAYLNHREVSAQEAVYRVCNLKMKESSRKVTFIPVGENPTRLSKPLAQVKQKKRKIDEQDNANDHDGDDDDEDDSVWMTNIVERYENRPDLNVFHEMCLAEFCSDYRVLAKSQIPKGEKEGVYELKNGKGFIQKRSRGQPAVIRYPRFNRESAPEKYYQCLLQLFLPYWSLKHLKPPGFDLYQTFYETGHVKIKPKKNLQTVKSIVERNHLVFSKHEDAIENAQETLELLGEPEDAWAKLCPESELNRRECLDEKLERHQTDNSEPDPANEIDFALSCNAVYHVKETSNTTRDMLPLLRSLNEKQKDIFFAVHDWCVRKCSGENVEPLHIFITGGAGTGKSHLIKTIHYEASRLLGRTLPSPSDISVILTAFTGTAAFNIGGSTIHHVFSLTKSLPIPYEPLKEQTLNGIRSKLEHLEILVIDEVSMVYKRLLYYIHERLVQIKKCKKPFGGVSIIAVGDFYQLPPVKQRKDERLYSENGSYPTDYWLDFFQIVELNEIMRQREDIAFANVLNSLRIRTSEELISKEATETLRECIREGPEDVLHVYSTNQEVNEYNLKMLRGNSEELIEVLAKDYQRDKTTGKLTLREKPLIGTKVDGLSATLLLAVNARVMLTRNVNVEDGLVNGAMGYISHFEFKSKQPVEEVDAVAVIFDSKDTGKIQGKVTPNGNLVQIKRIEEDLREKNSRSVVRHQFPLKLSWACTAHKVQGMTTKKVVVNLDRTFSPGQAYVALSRVTSKDGLFIETNNEAVLEKKIFADLDVKLALHNMKKYVSNVHFEHDDIENHKTILLLNVQSLRAHFQEIMSDHRFSRADLVCLTETWLRDNENIQDIEIPNFNLHHVARKQCYDNSSDVFAKLQTAKGGGVGVYKKKTNVKILINALTVHNIEGMSVEIFEDETVILVIYRPSVLPVDNFLQSLQRVIDFYKKRFLHIIIAGDLNEDAKTQGPIQSFCESIGLVQMRVWLYCTKVPVGKAPKLHRRWVGPYYITMVNRHNHTYKIRNCANNKEVKSLVSAHRLKPYYDPLTRQTNPPPKHANDNTQLDHDKVDLPGDQPADPRGRMQVPALPPRPTIPRQENNRKQQRQQPRQKKGNNNNQNRPENPLIVETRPSCQDCNRGTCTPFSEKMIDSLLASSRGNGTLYYKVKFTTGNSEWHFLFGSWTQQPASSPTFPEIPSNILTLPDIAKNIRTKQPATFTDIPNNTRNSTSVVDKQLQPLADVQQSTRSTTKTKSFQRACAMSKLVDAEWHRFGRDIQEALPKITASMCRKLVVTTVRERG</sequence>
<dbReference type="OrthoDB" id="10040528at2759"/>
<evidence type="ECO:0000259" key="3">
    <source>
        <dbReference type="SMART" id="SM00382"/>
    </source>
</evidence>
<dbReference type="GO" id="GO:0000723">
    <property type="term" value="P:telomere maintenance"/>
    <property type="evidence" value="ECO:0007669"/>
    <property type="project" value="InterPro"/>
</dbReference>
<dbReference type="InterPro" id="IPR027417">
    <property type="entry name" value="P-loop_NTPase"/>
</dbReference>
<dbReference type="Pfam" id="PF14214">
    <property type="entry name" value="Helitron_like_N"/>
    <property type="match status" value="1"/>
</dbReference>
<dbReference type="InterPro" id="IPR051055">
    <property type="entry name" value="PIF1_helicase"/>
</dbReference>
<dbReference type="SMART" id="SM00382">
    <property type="entry name" value="AAA"/>
    <property type="match status" value="1"/>
</dbReference>
<dbReference type="Pfam" id="PF05970">
    <property type="entry name" value="PIF1"/>
    <property type="match status" value="1"/>
</dbReference>
<dbReference type="EC" id="5.6.2.3" evidence="1"/>
<evidence type="ECO:0000256" key="2">
    <source>
        <dbReference type="SAM" id="MobiDB-lite"/>
    </source>
</evidence>
<keyword evidence="1" id="KW-0347">Helicase</keyword>
<accession>A0A8B8E5T1</accession>
<dbReference type="InterPro" id="IPR046700">
    <property type="entry name" value="DUF6570"/>
</dbReference>
<dbReference type="InterPro" id="IPR005135">
    <property type="entry name" value="Endo/exonuclease/phosphatase"/>
</dbReference>
<keyword evidence="1" id="KW-0234">DNA repair</keyword>
<dbReference type="InterPro" id="IPR010285">
    <property type="entry name" value="DNA_helicase_pif1-like_DEAD"/>
</dbReference>
<evidence type="ECO:0000256" key="1">
    <source>
        <dbReference type="RuleBase" id="RU363044"/>
    </source>
</evidence>
<evidence type="ECO:0000313" key="5">
    <source>
        <dbReference type="RefSeq" id="XP_022335957.1"/>
    </source>
</evidence>
<organism evidence="4 5">
    <name type="scientific">Crassostrea virginica</name>
    <name type="common">Eastern oyster</name>
    <dbReference type="NCBI Taxonomy" id="6565"/>
    <lineage>
        <taxon>Eukaryota</taxon>
        <taxon>Metazoa</taxon>
        <taxon>Spiralia</taxon>
        <taxon>Lophotrochozoa</taxon>
        <taxon>Mollusca</taxon>
        <taxon>Bivalvia</taxon>
        <taxon>Autobranchia</taxon>
        <taxon>Pteriomorphia</taxon>
        <taxon>Ostreida</taxon>
        <taxon>Ostreoidea</taxon>
        <taxon>Ostreidae</taxon>
        <taxon>Crassostrea</taxon>
    </lineage>
</organism>
<dbReference type="InterPro" id="IPR036691">
    <property type="entry name" value="Endo/exonu/phosph_ase_sf"/>
</dbReference>
<protein>
    <recommendedName>
        <fullName evidence="1">ATP-dependent DNA helicase</fullName>
        <ecNumber evidence="1">5.6.2.3</ecNumber>
    </recommendedName>
</protein>
<comment type="similarity">
    <text evidence="1">Belongs to the helicase family.</text>
</comment>
<keyword evidence="1" id="KW-0547">Nucleotide-binding</keyword>
<reference evidence="5" key="1">
    <citation type="submission" date="2025-08" db="UniProtKB">
        <authorList>
            <consortium name="RefSeq"/>
        </authorList>
    </citation>
    <scope>IDENTIFICATION</scope>
    <source>
        <tissue evidence="5">Whole sample</tissue>
    </source>
</reference>
<dbReference type="InterPro" id="IPR025476">
    <property type="entry name" value="Helitron_helicase-like"/>
</dbReference>
<feature type="region of interest" description="Disordered" evidence="2">
    <location>
        <begin position="1779"/>
        <end position="1866"/>
    </location>
</feature>
<keyword evidence="1" id="KW-0067">ATP-binding</keyword>
<evidence type="ECO:0000313" key="4">
    <source>
        <dbReference type="Proteomes" id="UP000694844"/>
    </source>
</evidence>
<dbReference type="Proteomes" id="UP000694844">
    <property type="component" value="Chromosome 5"/>
</dbReference>
<dbReference type="Gene3D" id="3.40.50.300">
    <property type="entry name" value="P-loop containing nucleotide triphosphate hydrolases"/>
    <property type="match status" value="1"/>
</dbReference>
<dbReference type="KEGG" id="cvn:111132442"/>
<keyword evidence="1" id="KW-0378">Hydrolase</keyword>
<dbReference type="Pfam" id="PF20209">
    <property type="entry name" value="DUF6570"/>
    <property type="match status" value="1"/>
</dbReference>
<dbReference type="GeneID" id="111132442"/>
<feature type="domain" description="AAA+ ATPase" evidence="3">
    <location>
        <begin position="1084"/>
        <end position="1239"/>
    </location>
</feature>
<feature type="compositionally biased region" description="Acidic residues" evidence="2">
    <location>
        <begin position="824"/>
        <end position="833"/>
    </location>
</feature>
<dbReference type="InterPro" id="IPR003593">
    <property type="entry name" value="AAA+_ATPase"/>
</dbReference>
<keyword evidence="4" id="KW-1185">Reference proteome</keyword>
<dbReference type="CDD" id="cd18809">
    <property type="entry name" value="SF1_C_RecD"/>
    <property type="match status" value="1"/>
</dbReference>
<feature type="compositionally biased region" description="Basic and acidic residues" evidence="2">
    <location>
        <begin position="813"/>
        <end position="823"/>
    </location>
</feature>
<dbReference type="SUPFAM" id="SSF52540">
    <property type="entry name" value="P-loop containing nucleoside triphosphate hydrolases"/>
    <property type="match status" value="2"/>
</dbReference>
<feature type="region of interest" description="Disordered" evidence="2">
    <location>
        <begin position="801"/>
        <end position="833"/>
    </location>
</feature>
<gene>
    <name evidence="5" type="primary">LOC111132442</name>
</gene>
<feature type="compositionally biased region" description="Low complexity" evidence="2">
    <location>
        <begin position="1848"/>
        <end position="1859"/>
    </location>
</feature>
<keyword evidence="1" id="KW-0227">DNA damage</keyword>
<dbReference type="PANTHER" id="PTHR47642:SF5">
    <property type="entry name" value="ATP-DEPENDENT DNA HELICASE"/>
    <property type="match status" value="1"/>
</dbReference>
<keyword evidence="1" id="KW-0233">DNA recombination</keyword>
<dbReference type="GO" id="GO:0006310">
    <property type="term" value="P:DNA recombination"/>
    <property type="evidence" value="ECO:0007669"/>
    <property type="project" value="UniProtKB-KW"/>
</dbReference>
<dbReference type="GO" id="GO:0043139">
    <property type="term" value="F:5'-3' DNA helicase activity"/>
    <property type="evidence" value="ECO:0007669"/>
    <property type="project" value="UniProtKB-EC"/>
</dbReference>
<dbReference type="GO" id="GO:0006281">
    <property type="term" value="P:DNA repair"/>
    <property type="evidence" value="ECO:0007669"/>
    <property type="project" value="UniProtKB-KW"/>
</dbReference>
<dbReference type="Pfam" id="PF03372">
    <property type="entry name" value="Exo_endo_phos"/>
    <property type="match status" value="1"/>
</dbReference>
<dbReference type="PANTHER" id="PTHR47642">
    <property type="entry name" value="ATP-DEPENDENT DNA HELICASE"/>
    <property type="match status" value="1"/>
</dbReference>
<proteinExistence type="inferred from homology"/>
<feature type="compositionally biased region" description="Basic residues" evidence="2">
    <location>
        <begin position="1837"/>
        <end position="1847"/>
    </location>
</feature>
<dbReference type="RefSeq" id="XP_022335957.1">
    <property type="nucleotide sequence ID" value="XM_022480249.1"/>
</dbReference>
<name>A0A8B8E5T1_CRAVI</name>
<dbReference type="SUPFAM" id="SSF56219">
    <property type="entry name" value="DNase I-like"/>
    <property type="match status" value="1"/>
</dbReference>
<feature type="compositionally biased region" description="Basic and acidic residues" evidence="2">
    <location>
        <begin position="1792"/>
        <end position="1816"/>
    </location>
</feature>
<comment type="catalytic activity">
    <reaction evidence="1">
        <text>ATP + H2O = ADP + phosphate + H(+)</text>
        <dbReference type="Rhea" id="RHEA:13065"/>
        <dbReference type="ChEBI" id="CHEBI:15377"/>
        <dbReference type="ChEBI" id="CHEBI:15378"/>
        <dbReference type="ChEBI" id="CHEBI:30616"/>
        <dbReference type="ChEBI" id="CHEBI:43474"/>
        <dbReference type="ChEBI" id="CHEBI:456216"/>
        <dbReference type="EC" id="5.6.2.3"/>
    </reaction>
</comment>
<comment type="cofactor">
    <cofactor evidence="1">
        <name>Mg(2+)</name>
        <dbReference type="ChEBI" id="CHEBI:18420"/>
    </cofactor>
</comment>
<dbReference type="GO" id="GO:0016787">
    <property type="term" value="F:hydrolase activity"/>
    <property type="evidence" value="ECO:0007669"/>
    <property type="project" value="UniProtKB-KW"/>
</dbReference>